<proteinExistence type="predicted"/>
<dbReference type="RefSeq" id="WP_233722839.1">
    <property type="nucleotide sequence ID" value="NZ_JAJVCN010000001.1"/>
</dbReference>
<keyword evidence="2" id="KW-1185">Reference proteome</keyword>
<gene>
    <name evidence="1" type="ORF">LWC34_02855</name>
</gene>
<evidence type="ECO:0000313" key="1">
    <source>
        <dbReference type="EMBL" id="MCE7001784.1"/>
    </source>
</evidence>
<dbReference type="InterPro" id="IPR028961">
    <property type="entry name" value="Imm21"/>
</dbReference>
<sequence>MIAPTEWVESLGGPLIVVPVSALNSWTGSVGDDYDRACQVDGFAGAIPVGGAQGLVLADDPATTCYLPEYHAFLRWLAADSEADLVAAAEAALADPATEWEDCGTWETDGPAVLFDSAVSGADLASGWPAGGHPDQASVAIAAGRWQVRVLYREGESTWFELVHLTKVAS</sequence>
<evidence type="ECO:0000313" key="2">
    <source>
        <dbReference type="Proteomes" id="UP001521150"/>
    </source>
</evidence>
<dbReference type="EMBL" id="JAJVCN010000001">
    <property type="protein sequence ID" value="MCE7001784.1"/>
    <property type="molecule type" value="Genomic_DNA"/>
</dbReference>
<protein>
    <submittedName>
        <fullName evidence="1">Immunity 21 family protein</fullName>
    </submittedName>
</protein>
<organism evidence="1 2">
    <name type="scientific">Kibdelosporangium philippinense</name>
    <dbReference type="NCBI Taxonomy" id="211113"/>
    <lineage>
        <taxon>Bacteria</taxon>
        <taxon>Bacillati</taxon>
        <taxon>Actinomycetota</taxon>
        <taxon>Actinomycetes</taxon>
        <taxon>Pseudonocardiales</taxon>
        <taxon>Pseudonocardiaceae</taxon>
        <taxon>Kibdelosporangium</taxon>
    </lineage>
</organism>
<dbReference type="Proteomes" id="UP001521150">
    <property type="component" value="Unassembled WGS sequence"/>
</dbReference>
<dbReference type="Pfam" id="PF15589">
    <property type="entry name" value="Imm21"/>
    <property type="match status" value="1"/>
</dbReference>
<reference evidence="1 2" key="1">
    <citation type="submission" date="2021-12" db="EMBL/GenBank/DDBJ databases">
        <title>Genome sequence of Kibdelosporangium philippinense ATCC 49844.</title>
        <authorList>
            <person name="Fedorov E.A."/>
            <person name="Omeragic M."/>
            <person name="Shalygina K.F."/>
            <person name="Maclea K.S."/>
        </authorList>
    </citation>
    <scope>NUCLEOTIDE SEQUENCE [LARGE SCALE GENOMIC DNA]</scope>
    <source>
        <strain evidence="1 2">ATCC 49844</strain>
    </source>
</reference>
<accession>A0ABS8Z1I0</accession>
<name>A0ABS8Z1I0_9PSEU</name>
<comment type="caution">
    <text evidence="1">The sequence shown here is derived from an EMBL/GenBank/DDBJ whole genome shotgun (WGS) entry which is preliminary data.</text>
</comment>